<accession>U9U171</accession>
<sequence>METLLNIVHIVNLLLKNHGLKIHWNAFKEYGLTLYGITKDPETKEFMMIIQFIDKEIYFHSENILQADEDISYISDFELSGLANEQRSDDKSYVVEFAYKCMNSNSIERPPAKD</sequence>
<organism evidence="1">
    <name type="scientific">Rhizophagus irregularis (strain DAOM 181602 / DAOM 197198 / MUCL 43194)</name>
    <name type="common">Arbuscular mycorrhizal fungus</name>
    <name type="synonym">Glomus intraradices</name>
    <dbReference type="NCBI Taxonomy" id="747089"/>
    <lineage>
        <taxon>Eukaryota</taxon>
        <taxon>Fungi</taxon>
        <taxon>Fungi incertae sedis</taxon>
        <taxon>Mucoromycota</taxon>
        <taxon>Glomeromycotina</taxon>
        <taxon>Glomeromycetes</taxon>
        <taxon>Glomerales</taxon>
        <taxon>Glomeraceae</taxon>
        <taxon>Rhizophagus</taxon>
    </lineage>
</organism>
<protein>
    <submittedName>
        <fullName evidence="1">Uncharacterized protein</fullName>
    </submittedName>
</protein>
<gene>
    <name evidence="1" type="ORF">GLOINDRAFT_26051</name>
</gene>
<reference evidence="1" key="1">
    <citation type="submission" date="2013-07" db="EMBL/GenBank/DDBJ databases">
        <title>The genome of an arbuscular mycorrhizal fungus provides insights into the evolution of the oldest plant symbiosis.</title>
        <authorList>
            <consortium name="DOE Joint Genome Institute"/>
            <person name="Tisserant E."/>
            <person name="Malbreil M."/>
            <person name="Kuo A."/>
            <person name="Kohler A."/>
            <person name="Symeonidi A."/>
            <person name="Balestrini R."/>
            <person name="Charron P."/>
            <person name="Duensing N."/>
            <person name="Frei-dit-Frey N."/>
            <person name="Gianinazzi-Pearson V."/>
            <person name="Gilbert B."/>
            <person name="Handa Y."/>
            <person name="Hijri M."/>
            <person name="Kaul R."/>
            <person name="Kawaguchi M."/>
            <person name="Krajinski F."/>
            <person name="Lammers P."/>
            <person name="Lapierre D."/>
            <person name="Masclaux F.G."/>
            <person name="Murat C."/>
            <person name="Morin E."/>
            <person name="Ndikumana S."/>
            <person name="Pagni M."/>
            <person name="Petitpierre D."/>
            <person name="Requena N."/>
            <person name="Rosikiewicz P."/>
            <person name="Riley R."/>
            <person name="Saito K."/>
            <person name="San Clemente H."/>
            <person name="Shapiro H."/>
            <person name="van Tuinen D."/>
            <person name="Becard G."/>
            <person name="Bonfante P."/>
            <person name="Paszkowski U."/>
            <person name="Shachar-Hill Y."/>
            <person name="Young J.P."/>
            <person name="Sanders I.R."/>
            <person name="Henrissat B."/>
            <person name="Rensing S.A."/>
            <person name="Grigoriev I.V."/>
            <person name="Corradi N."/>
            <person name="Roux C."/>
            <person name="Martin F."/>
        </authorList>
    </citation>
    <scope>NUCLEOTIDE SEQUENCE</scope>
    <source>
        <strain evidence="1">DAOM 197198</strain>
    </source>
</reference>
<proteinExistence type="predicted"/>
<name>U9U171_RHIID</name>
<dbReference type="HOGENOM" id="CLU_2122341_0_0_1"/>
<dbReference type="AlphaFoldDB" id="U9U171"/>
<dbReference type="EMBL" id="KI283915">
    <property type="protein sequence ID" value="ESA13427.1"/>
    <property type="molecule type" value="Genomic_DNA"/>
</dbReference>
<evidence type="ECO:0000313" key="1">
    <source>
        <dbReference type="EMBL" id="ESA13427.1"/>
    </source>
</evidence>